<sequence>MPRLLKKAKEHSLSLGYRWNPAKCMVVNPPLYTGYVSPLRLYGTALPVAESFDCLGLPFNSKAQLDATRLVERNARSAMVV</sequence>
<name>A0A1C7MWB0_9FUNG</name>
<evidence type="ECO:0000313" key="1">
    <source>
        <dbReference type="EMBL" id="OBZ81048.1"/>
    </source>
</evidence>
<evidence type="ECO:0008006" key="3">
    <source>
        <dbReference type="Google" id="ProtNLM"/>
    </source>
</evidence>
<dbReference type="STRING" id="101091.A0A1C7MWB0"/>
<accession>A0A1C7MWB0</accession>
<proteinExistence type="predicted"/>
<evidence type="ECO:0000313" key="2">
    <source>
        <dbReference type="Proteomes" id="UP000093000"/>
    </source>
</evidence>
<organism evidence="1 2">
    <name type="scientific">Choanephora cucurbitarum</name>
    <dbReference type="NCBI Taxonomy" id="101091"/>
    <lineage>
        <taxon>Eukaryota</taxon>
        <taxon>Fungi</taxon>
        <taxon>Fungi incertae sedis</taxon>
        <taxon>Mucoromycota</taxon>
        <taxon>Mucoromycotina</taxon>
        <taxon>Mucoromycetes</taxon>
        <taxon>Mucorales</taxon>
        <taxon>Mucorineae</taxon>
        <taxon>Choanephoraceae</taxon>
        <taxon>Choanephoroideae</taxon>
        <taxon>Choanephora</taxon>
    </lineage>
</organism>
<keyword evidence="2" id="KW-1185">Reference proteome</keyword>
<comment type="caution">
    <text evidence="1">The sequence shown here is derived from an EMBL/GenBank/DDBJ whole genome shotgun (WGS) entry which is preliminary data.</text>
</comment>
<reference evidence="1 2" key="1">
    <citation type="submission" date="2016-03" db="EMBL/GenBank/DDBJ databases">
        <title>Choanephora cucurbitarum.</title>
        <authorList>
            <person name="Min B."/>
            <person name="Park H."/>
            <person name="Park J.-H."/>
            <person name="Shin H.-D."/>
            <person name="Choi I.-G."/>
        </authorList>
    </citation>
    <scope>NUCLEOTIDE SEQUENCE [LARGE SCALE GENOMIC DNA]</scope>
    <source>
        <strain evidence="1 2">KUS-F28377</strain>
    </source>
</reference>
<dbReference type="Proteomes" id="UP000093000">
    <property type="component" value="Unassembled WGS sequence"/>
</dbReference>
<dbReference type="AlphaFoldDB" id="A0A1C7MWB0"/>
<protein>
    <recommendedName>
        <fullName evidence="3">Reverse transcriptase domain-containing protein</fullName>
    </recommendedName>
</protein>
<gene>
    <name evidence="1" type="ORF">A0J61_10904</name>
</gene>
<dbReference type="InParanoid" id="A0A1C7MWB0"/>
<dbReference type="EMBL" id="LUGH01001501">
    <property type="protein sequence ID" value="OBZ81048.1"/>
    <property type="molecule type" value="Genomic_DNA"/>
</dbReference>
<dbReference type="OrthoDB" id="2201518at2759"/>